<proteinExistence type="predicted"/>
<comment type="caution">
    <text evidence="1">The sequence shown here is derived from an EMBL/GenBank/DDBJ whole genome shotgun (WGS) entry which is preliminary data.</text>
</comment>
<name>A0A4R3RB54_9HYPH</name>
<sequence length="289" mass="32011">MSLGPDTQCFDLWLAMFLTRGKADIRKLTCNVALDVVKRTDTVEGLACNLGFVRGPDIVEVASPMRPTGCFTESMGPVGQWFVKLSVSLVTIGLKDAIRLPEVMVDVIFFPVRGKVVDSTRWSSTRPWPLISDIAPDPAFLDALAQPLVSKRTIQNPDWGVVSMEKIACHDCGFDPLDQWLEHFHSATTPIDERAVGNIRTHAGEDLVQAIKWQMVVELGNQDVSEEAGTRHAARYRTIGGWQLHHLFAAAAGFLQSSHLDDLHLRGDHIEDFADVFSDKTQFTTTRGA</sequence>
<dbReference type="AlphaFoldDB" id="A0A4R3RB54"/>
<reference evidence="1 2" key="1">
    <citation type="submission" date="2019-03" db="EMBL/GenBank/DDBJ databases">
        <title>Genomic Encyclopedia of Type Strains, Phase IV (KMG-V): Genome sequencing to study the core and pangenomes of soil and plant-associated prokaryotes.</title>
        <authorList>
            <person name="Whitman W."/>
        </authorList>
    </citation>
    <scope>NUCLEOTIDE SEQUENCE [LARGE SCALE GENOMIC DNA]</scope>
    <source>
        <strain evidence="1 2">IE4868</strain>
    </source>
</reference>
<protein>
    <submittedName>
        <fullName evidence="1">Uncharacterized protein</fullName>
    </submittedName>
</protein>
<evidence type="ECO:0000313" key="2">
    <source>
        <dbReference type="Proteomes" id="UP000295507"/>
    </source>
</evidence>
<dbReference type="Proteomes" id="UP000295507">
    <property type="component" value="Unassembled WGS sequence"/>
</dbReference>
<gene>
    <name evidence="1" type="ORF">EV129_12742</name>
</gene>
<evidence type="ECO:0000313" key="1">
    <source>
        <dbReference type="EMBL" id="TCU31487.1"/>
    </source>
</evidence>
<organism evidence="1 2">
    <name type="scientific">Rhizobium azibense</name>
    <dbReference type="NCBI Taxonomy" id="1136135"/>
    <lineage>
        <taxon>Bacteria</taxon>
        <taxon>Pseudomonadati</taxon>
        <taxon>Pseudomonadota</taxon>
        <taxon>Alphaproteobacteria</taxon>
        <taxon>Hyphomicrobiales</taxon>
        <taxon>Rhizobiaceae</taxon>
        <taxon>Rhizobium/Agrobacterium group</taxon>
        <taxon>Rhizobium</taxon>
    </lineage>
</organism>
<dbReference type="EMBL" id="SMBK01000027">
    <property type="protein sequence ID" value="TCU31487.1"/>
    <property type="molecule type" value="Genomic_DNA"/>
</dbReference>
<accession>A0A4R3RB54</accession>